<keyword evidence="1" id="KW-0812">Transmembrane</keyword>
<proteinExistence type="predicted"/>
<keyword evidence="1" id="KW-0472">Membrane</keyword>
<dbReference type="EMBL" id="JAUEPU010000005">
    <property type="protein sequence ID" value="KAK0502124.1"/>
    <property type="molecule type" value="Genomic_DNA"/>
</dbReference>
<name>A0AA39UXN3_9AGAR</name>
<comment type="caution">
    <text evidence="2">The sequence shown here is derived from an EMBL/GenBank/DDBJ whole genome shotgun (WGS) entry which is preliminary data.</text>
</comment>
<keyword evidence="1" id="KW-1133">Transmembrane helix</keyword>
<dbReference type="AlphaFoldDB" id="A0AA39UXN3"/>
<gene>
    <name evidence="2" type="ORF">EDD18DRAFT_1327939</name>
</gene>
<feature type="transmembrane region" description="Helical" evidence="1">
    <location>
        <begin position="112"/>
        <end position="133"/>
    </location>
</feature>
<dbReference type="Proteomes" id="UP001175228">
    <property type="component" value="Unassembled WGS sequence"/>
</dbReference>
<evidence type="ECO:0000313" key="2">
    <source>
        <dbReference type="EMBL" id="KAK0502124.1"/>
    </source>
</evidence>
<organism evidence="2 3">
    <name type="scientific">Armillaria luteobubalina</name>
    <dbReference type="NCBI Taxonomy" id="153913"/>
    <lineage>
        <taxon>Eukaryota</taxon>
        <taxon>Fungi</taxon>
        <taxon>Dikarya</taxon>
        <taxon>Basidiomycota</taxon>
        <taxon>Agaricomycotina</taxon>
        <taxon>Agaricomycetes</taxon>
        <taxon>Agaricomycetidae</taxon>
        <taxon>Agaricales</taxon>
        <taxon>Marasmiineae</taxon>
        <taxon>Physalacriaceae</taxon>
        <taxon>Armillaria</taxon>
    </lineage>
</organism>
<accession>A0AA39UXN3</accession>
<evidence type="ECO:0000313" key="3">
    <source>
        <dbReference type="Proteomes" id="UP001175228"/>
    </source>
</evidence>
<reference evidence="2" key="1">
    <citation type="submission" date="2023-06" db="EMBL/GenBank/DDBJ databases">
        <authorList>
            <consortium name="Lawrence Berkeley National Laboratory"/>
            <person name="Ahrendt S."/>
            <person name="Sahu N."/>
            <person name="Indic B."/>
            <person name="Wong-Bajracharya J."/>
            <person name="Merenyi Z."/>
            <person name="Ke H.-M."/>
            <person name="Monk M."/>
            <person name="Kocsube S."/>
            <person name="Drula E."/>
            <person name="Lipzen A."/>
            <person name="Balint B."/>
            <person name="Henrissat B."/>
            <person name="Andreopoulos B."/>
            <person name="Martin F.M."/>
            <person name="Harder C.B."/>
            <person name="Rigling D."/>
            <person name="Ford K.L."/>
            <person name="Foster G.D."/>
            <person name="Pangilinan J."/>
            <person name="Papanicolaou A."/>
            <person name="Barry K."/>
            <person name="LaButti K."/>
            <person name="Viragh M."/>
            <person name="Koriabine M."/>
            <person name="Yan M."/>
            <person name="Riley R."/>
            <person name="Champramary S."/>
            <person name="Plett K.L."/>
            <person name="Tsai I.J."/>
            <person name="Slot J."/>
            <person name="Sipos G."/>
            <person name="Plett J."/>
            <person name="Nagy L.G."/>
            <person name="Grigoriev I.V."/>
        </authorList>
    </citation>
    <scope>NUCLEOTIDE SEQUENCE</scope>
    <source>
        <strain evidence="2">HWK02</strain>
    </source>
</reference>
<evidence type="ECO:0000256" key="1">
    <source>
        <dbReference type="SAM" id="Phobius"/>
    </source>
</evidence>
<keyword evidence="3" id="KW-1185">Reference proteome</keyword>
<protein>
    <submittedName>
        <fullName evidence="2">Uncharacterized protein</fullName>
    </submittedName>
</protein>
<sequence>MLGLEARGSIALPGESPESPRLWKATFKQFCYDNSGLLFMTASQGMYSIQEASIKQMSKLDPGLSTPELNNHALIPGPRLQDPIFGPKGVRGLLVWQGAFGFFRMLGIYYSLMYLALSEVTVLIFLAPFMTAWSCHLGRENCRWAKTCRVLANSMLSAHYEN</sequence>